<proteinExistence type="predicted"/>
<dbReference type="AlphaFoldDB" id="A0A8J2UG53"/>
<name>A0A8J2UG53_9BACT</name>
<dbReference type="Proteomes" id="UP000607559">
    <property type="component" value="Unassembled WGS sequence"/>
</dbReference>
<keyword evidence="2" id="KW-1185">Reference proteome</keyword>
<comment type="caution">
    <text evidence="1">The sequence shown here is derived from an EMBL/GenBank/DDBJ whole genome shotgun (WGS) entry which is preliminary data.</text>
</comment>
<evidence type="ECO:0000313" key="1">
    <source>
        <dbReference type="EMBL" id="GGB12855.1"/>
    </source>
</evidence>
<sequence length="165" mass="19258">MMASFLTFQKFNDPGLASAIADKLKARRIECLVEKVQPLLEPSFFRNTVEQTIHLKVRATDFDKATKALEEHYERQLQDVDPGYYLYSFTDIELLDIVAKPDEWGQFDYVLARELLAERGLPIPDETIEQMKQQRLRQLAQQARAESFRERLGRFFRMGAAGKKR</sequence>
<dbReference type="EMBL" id="BMJC01000004">
    <property type="protein sequence ID" value="GGB12855.1"/>
    <property type="molecule type" value="Genomic_DNA"/>
</dbReference>
<accession>A0A8J2UG53</accession>
<reference evidence="1" key="2">
    <citation type="submission" date="2020-09" db="EMBL/GenBank/DDBJ databases">
        <authorList>
            <person name="Sun Q."/>
            <person name="Zhou Y."/>
        </authorList>
    </citation>
    <scope>NUCLEOTIDE SEQUENCE</scope>
    <source>
        <strain evidence="1">CGMCC 1.15448</strain>
    </source>
</reference>
<protein>
    <submittedName>
        <fullName evidence="1">Uncharacterized protein</fullName>
    </submittedName>
</protein>
<dbReference type="RefSeq" id="WP_188935122.1">
    <property type="nucleotide sequence ID" value="NZ_BMJC01000004.1"/>
</dbReference>
<organism evidence="1 2">
    <name type="scientific">Puia dinghuensis</name>
    <dbReference type="NCBI Taxonomy" id="1792502"/>
    <lineage>
        <taxon>Bacteria</taxon>
        <taxon>Pseudomonadati</taxon>
        <taxon>Bacteroidota</taxon>
        <taxon>Chitinophagia</taxon>
        <taxon>Chitinophagales</taxon>
        <taxon>Chitinophagaceae</taxon>
        <taxon>Puia</taxon>
    </lineage>
</organism>
<evidence type="ECO:0000313" key="2">
    <source>
        <dbReference type="Proteomes" id="UP000607559"/>
    </source>
</evidence>
<gene>
    <name evidence="1" type="ORF">GCM10011511_40630</name>
</gene>
<reference evidence="1" key="1">
    <citation type="journal article" date="2014" name="Int. J. Syst. Evol. Microbiol.">
        <title>Complete genome sequence of Corynebacterium casei LMG S-19264T (=DSM 44701T), isolated from a smear-ripened cheese.</title>
        <authorList>
            <consortium name="US DOE Joint Genome Institute (JGI-PGF)"/>
            <person name="Walter F."/>
            <person name="Albersmeier A."/>
            <person name="Kalinowski J."/>
            <person name="Ruckert C."/>
        </authorList>
    </citation>
    <scope>NUCLEOTIDE SEQUENCE</scope>
    <source>
        <strain evidence="1">CGMCC 1.15448</strain>
    </source>
</reference>